<feature type="domain" description="MobA-like NTP transferase" evidence="1">
    <location>
        <begin position="6"/>
        <end position="167"/>
    </location>
</feature>
<dbReference type="AlphaFoldDB" id="A0A1G9KQX7"/>
<dbReference type="RefSeq" id="WP_093198821.1">
    <property type="nucleotide sequence ID" value="NZ_FNGS01000002.1"/>
</dbReference>
<dbReference type="CDD" id="cd04182">
    <property type="entry name" value="GT_2_like_f"/>
    <property type="match status" value="1"/>
</dbReference>
<dbReference type="STRING" id="563176.SAMN04488090_1109"/>
<dbReference type="InterPro" id="IPR029044">
    <property type="entry name" value="Nucleotide-diphossugar_trans"/>
</dbReference>
<dbReference type="PANTHER" id="PTHR43777">
    <property type="entry name" value="MOLYBDENUM COFACTOR CYTIDYLYLTRANSFERASE"/>
    <property type="match status" value="1"/>
</dbReference>
<dbReference type="SUPFAM" id="SSF53448">
    <property type="entry name" value="Nucleotide-diphospho-sugar transferases"/>
    <property type="match status" value="1"/>
</dbReference>
<proteinExistence type="predicted"/>
<dbReference type="PANTHER" id="PTHR43777:SF1">
    <property type="entry name" value="MOLYBDENUM COFACTOR CYTIDYLYLTRANSFERASE"/>
    <property type="match status" value="1"/>
</dbReference>
<evidence type="ECO:0000313" key="2">
    <source>
        <dbReference type="EMBL" id="SDL52178.1"/>
    </source>
</evidence>
<dbReference type="EMBL" id="FNGS01000002">
    <property type="protein sequence ID" value="SDL52178.1"/>
    <property type="molecule type" value="Genomic_DNA"/>
</dbReference>
<dbReference type="OrthoDB" id="9779263at2"/>
<dbReference type="Pfam" id="PF12804">
    <property type="entry name" value="NTP_transf_3"/>
    <property type="match status" value="1"/>
</dbReference>
<protein>
    <submittedName>
        <fullName evidence="2">Molybdenum cofactor cytidylyltransferase</fullName>
    </submittedName>
</protein>
<evidence type="ECO:0000259" key="1">
    <source>
        <dbReference type="Pfam" id="PF12804"/>
    </source>
</evidence>
<organism evidence="2 3">
    <name type="scientific">Siphonobacter aquaeclarae</name>
    <dbReference type="NCBI Taxonomy" id="563176"/>
    <lineage>
        <taxon>Bacteria</taxon>
        <taxon>Pseudomonadati</taxon>
        <taxon>Bacteroidota</taxon>
        <taxon>Cytophagia</taxon>
        <taxon>Cytophagales</taxon>
        <taxon>Cytophagaceae</taxon>
        <taxon>Siphonobacter</taxon>
    </lineage>
</organism>
<dbReference type="Gene3D" id="3.90.550.10">
    <property type="entry name" value="Spore Coat Polysaccharide Biosynthesis Protein SpsA, Chain A"/>
    <property type="match status" value="1"/>
</dbReference>
<sequence length="199" mass="21635">MRVVIVLLAAGRSARMGFPKQLWKWEGCTLIRRMAETALAVRSSGISAETVVITGAGTEETGAEVRDLAVRIQYNPDWEEGMASSLRTATEVAGDADALLVLLTDQPAVSTGLLETLLDTWKQQPAQPVVSDYGDAWGPPLVLPLSFRDDLLALRGDTGAKAFLKEHPEQLIRIPFPQGKLDLDTPEDLIRLGKRGFGL</sequence>
<dbReference type="Proteomes" id="UP000198901">
    <property type="component" value="Unassembled WGS sequence"/>
</dbReference>
<name>A0A1G9KQX7_9BACT</name>
<keyword evidence="3" id="KW-1185">Reference proteome</keyword>
<accession>A0A1G9KQX7</accession>
<dbReference type="GO" id="GO:0016779">
    <property type="term" value="F:nucleotidyltransferase activity"/>
    <property type="evidence" value="ECO:0007669"/>
    <property type="project" value="UniProtKB-KW"/>
</dbReference>
<gene>
    <name evidence="2" type="ORF">SAMN04488090_1109</name>
</gene>
<reference evidence="2 3" key="1">
    <citation type="submission" date="2016-10" db="EMBL/GenBank/DDBJ databases">
        <authorList>
            <person name="de Groot N.N."/>
        </authorList>
    </citation>
    <scope>NUCLEOTIDE SEQUENCE [LARGE SCALE GENOMIC DNA]</scope>
    <source>
        <strain evidence="2 3">DSM 21668</strain>
    </source>
</reference>
<keyword evidence="2" id="KW-0808">Transferase</keyword>
<keyword evidence="2" id="KW-0548">Nucleotidyltransferase</keyword>
<evidence type="ECO:0000313" key="3">
    <source>
        <dbReference type="Proteomes" id="UP000198901"/>
    </source>
</evidence>
<dbReference type="InterPro" id="IPR025877">
    <property type="entry name" value="MobA-like_NTP_Trfase"/>
</dbReference>